<accession>A0AA37WJ31</accession>
<proteinExistence type="predicted"/>
<reference evidence="1" key="2">
    <citation type="submission" date="2023-01" db="EMBL/GenBank/DDBJ databases">
        <title>Draft genome sequence of Agaribacter marinus strain NBRC 110023.</title>
        <authorList>
            <person name="Sun Q."/>
            <person name="Mori K."/>
        </authorList>
    </citation>
    <scope>NUCLEOTIDE SEQUENCE</scope>
    <source>
        <strain evidence="1">NBRC 110023</strain>
    </source>
</reference>
<evidence type="ECO:0000313" key="2">
    <source>
        <dbReference type="Proteomes" id="UP001156601"/>
    </source>
</evidence>
<protein>
    <recommendedName>
        <fullName evidence="3">DinB family protein</fullName>
    </recommendedName>
</protein>
<dbReference type="PANTHER" id="PTHR39473">
    <property type="match status" value="1"/>
</dbReference>
<dbReference type="AlphaFoldDB" id="A0AA37WJ31"/>
<sequence length="167" mass="18800">MSNSYIQIVEQAIDLLDGLSLKEYQSAIQPHFPSSIGAHLRHVIDHFLALMSGSTEGHVDYNKRHRHNQIEQFPQAATEILESIIDWLSGLDDSDREKTISVTSEIDVNDTKSATCHSTIERELVFVTSHAIHHYALIRIMCGMQNKTIPEFFGYAPATITHLTKTA</sequence>
<evidence type="ECO:0008006" key="3">
    <source>
        <dbReference type="Google" id="ProtNLM"/>
    </source>
</evidence>
<name>A0AA37WJ31_9ALTE</name>
<dbReference type="PANTHER" id="PTHR39473:SF1">
    <property type="entry name" value="DINB-LIKE DOMAIN-CONTAINING PROTEIN"/>
    <property type="match status" value="1"/>
</dbReference>
<dbReference type="Proteomes" id="UP001156601">
    <property type="component" value="Unassembled WGS sequence"/>
</dbReference>
<reference evidence="1" key="1">
    <citation type="journal article" date="2014" name="Int. J. Syst. Evol. Microbiol.">
        <title>Complete genome sequence of Corynebacterium casei LMG S-19264T (=DSM 44701T), isolated from a smear-ripened cheese.</title>
        <authorList>
            <consortium name="US DOE Joint Genome Institute (JGI-PGF)"/>
            <person name="Walter F."/>
            <person name="Albersmeier A."/>
            <person name="Kalinowski J."/>
            <person name="Ruckert C."/>
        </authorList>
    </citation>
    <scope>NUCLEOTIDE SEQUENCE</scope>
    <source>
        <strain evidence="1">NBRC 110023</strain>
    </source>
</reference>
<comment type="caution">
    <text evidence="1">The sequence shown here is derived from an EMBL/GenBank/DDBJ whole genome shotgun (WGS) entry which is preliminary data.</text>
</comment>
<keyword evidence="2" id="KW-1185">Reference proteome</keyword>
<dbReference type="InterPro" id="IPR034660">
    <property type="entry name" value="DinB/YfiT-like"/>
</dbReference>
<dbReference type="Gene3D" id="1.20.120.450">
    <property type="entry name" value="dinb family like domain"/>
    <property type="match status" value="1"/>
</dbReference>
<dbReference type="SUPFAM" id="SSF109854">
    <property type="entry name" value="DinB/YfiT-like putative metalloenzymes"/>
    <property type="match status" value="1"/>
</dbReference>
<organism evidence="1 2">
    <name type="scientific">Agaribacter marinus</name>
    <dbReference type="NCBI Taxonomy" id="1431249"/>
    <lineage>
        <taxon>Bacteria</taxon>
        <taxon>Pseudomonadati</taxon>
        <taxon>Pseudomonadota</taxon>
        <taxon>Gammaproteobacteria</taxon>
        <taxon>Alteromonadales</taxon>
        <taxon>Alteromonadaceae</taxon>
        <taxon>Agaribacter</taxon>
    </lineage>
</organism>
<dbReference type="EMBL" id="BSOT01000006">
    <property type="protein sequence ID" value="GLR71868.1"/>
    <property type="molecule type" value="Genomic_DNA"/>
</dbReference>
<gene>
    <name evidence="1" type="ORF">GCM10007852_27760</name>
</gene>
<dbReference type="RefSeq" id="WP_284218199.1">
    <property type="nucleotide sequence ID" value="NZ_BSOT01000006.1"/>
</dbReference>
<evidence type="ECO:0000313" key="1">
    <source>
        <dbReference type="EMBL" id="GLR71868.1"/>
    </source>
</evidence>